<dbReference type="GO" id="GO:0005789">
    <property type="term" value="C:endoplasmic reticulum membrane"/>
    <property type="evidence" value="ECO:0007669"/>
    <property type="project" value="TreeGrafter"/>
</dbReference>
<sequence length="276" mass="30999">MTKKGSSDGISWTYSISGTGVHNNKALQVEANFTNKKVSSETVRDCHLFSFSSNSGKKMWKITESKSGLEEAGVLIGKVDLEARSLQLSAKALYLSKLKECKSDLNQLKKELKRIWKVDLEAKSLQLSAKALYLSKLKECKSDLNQLKKELKRVLSSDTKQSRCGELMKYGIADLHAVSADQRRRLAMSVKRLDQSRNRVRESRRLMLETAEIQGISRFGLFLLMVLRRSPYDASSAAYAIILISLMLNRTACRRVKMVCALSGQRGCIVLVIPVF</sequence>
<feature type="domain" description="Vesicle transport v-SNARE N-terminal" evidence="10">
    <location>
        <begin position="116"/>
        <end position="154"/>
    </location>
</feature>
<dbReference type="GO" id="GO:0000149">
    <property type="term" value="F:SNARE binding"/>
    <property type="evidence" value="ECO:0007669"/>
    <property type="project" value="TreeGrafter"/>
</dbReference>
<dbReference type="EMBL" id="LR999455">
    <property type="protein sequence ID" value="CAE6074766.1"/>
    <property type="molecule type" value="Genomic_DNA"/>
</dbReference>
<dbReference type="InterPro" id="IPR010989">
    <property type="entry name" value="SNARE"/>
</dbReference>
<dbReference type="GO" id="GO:0005484">
    <property type="term" value="F:SNAP receptor activity"/>
    <property type="evidence" value="ECO:0007669"/>
    <property type="project" value="TreeGrafter"/>
</dbReference>
<gene>
    <name evidence="11" type="ORF">AARE701A_LOCUS12447</name>
</gene>
<evidence type="ECO:0000256" key="1">
    <source>
        <dbReference type="ARBA" id="ARBA00004211"/>
    </source>
</evidence>
<evidence type="ECO:0000256" key="3">
    <source>
        <dbReference type="ARBA" id="ARBA00022448"/>
    </source>
</evidence>
<keyword evidence="3" id="KW-0813">Transport</keyword>
<evidence type="ECO:0000256" key="5">
    <source>
        <dbReference type="ARBA" id="ARBA00022927"/>
    </source>
</evidence>
<dbReference type="GO" id="GO:0031201">
    <property type="term" value="C:SNARE complex"/>
    <property type="evidence" value="ECO:0007669"/>
    <property type="project" value="TreeGrafter"/>
</dbReference>
<evidence type="ECO:0000259" key="10">
    <source>
        <dbReference type="Pfam" id="PF05008"/>
    </source>
</evidence>
<dbReference type="AlphaFoldDB" id="A0A8S2AGR4"/>
<dbReference type="Gene3D" id="1.20.58.400">
    <property type="entry name" value="t-snare proteins"/>
    <property type="match status" value="2"/>
</dbReference>
<dbReference type="GO" id="GO:0031902">
    <property type="term" value="C:late endosome membrane"/>
    <property type="evidence" value="ECO:0007669"/>
    <property type="project" value="TreeGrafter"/>
</dbReference>
<evidence type="ECO:0000256" key="9">
    <source>
        <dbReference type="SAM" id="Coils"/>
    </source>
</evidence>
<dbReference type="InterPro" id="IPR007705">
    <property type="entry name" value="Vesicle_trsprt_v-SNARE_N"/>
</dbReference>
<dbReference type="GO" id="GO:0006906">
    <property type="term" value="P:vesicle fusion"/>
    <property type="evidence" value="ECO:0007669"/>
    <property type="project" value="TreeGrafter"/>
</dbReference>
<dbReference type="Pfam" id="PF05008">
    <property type="entry name" value="V-SNARE"/>
    <property type="match status" value="2"/>
</dbReference>
<feature type="coiled-coil region" evidence="9">
    <location>
        <begin position="91"/>
        <end position="157"/>
    </location>
</feature>
<evidence type="ECO:0000256" key="7">
    <source>
        <dbReference type="ARBA" id="ARBA00023054"/>
    </source>
</evidence>
<dbReference type="Proteomes" id="UP000682877">
    <property type="component" value="Chromosome 5"/>
</dbReference>
<keyword evidence="7 9" id="KW-0175">Coiled coil</keyword>
<keyword evidence="5" id="KW-0653">Protein transport</keyword>
<dbReference type="PANTHER" id="PTHR21230">
    <property type="entry name" value="VESICLE TRANSPORT V-SNARE PROTEIN VTI1-RELATED"/>
    <property type="match status" value="1"/>
</dbReference>
<dbReference type="PANTHER" id="PTHR21230:SF66">
    <property type="entry name" value="VESICLE TRANSPORT V-SNARE 12"/>
    <property type="match status" value="1"/>
</dbReference>
<dbReference type="SUPFAM" id="SSF47661">
    <property type="entry name" value="t-snare proteins"/>
    <property type="match status" value="2"/>
</dbReference>
<organism evidence="11 12">
    <name type="scientific">Arabidopsis arenosa</name>
    <name type="common">Sand rock-cress</name>
    <name type="synonym">Cardaminopsis arenosa</name>
    <dbReference type="NCBI Taxonomy" id="38785"/>
    <lineage>
        <taxon>Eukaryota</taxon>
        <taxon>Viridiplantae</taxon>
        <taxon>Streptophyta</taxon>
        <taxon>Embryophyta</taxon>
        <taxon>Tracheophyta</taxon>
        <taxon>Spermatophyta</taxon>
        <taxon>Magnoliopsida</taxon>
        <taxon>eudicotyledons</taxon>
        <taxon>Gunneridae</taxon>
        <taxon>Pentapetalae</taxon>
        <taxon>rosids</taxon>
        <taxon>malvids</taxon>
        <taxon>Brassicales</taxon>
        <taxon>Brassicaceae</taxon>
        <taxon>Camelineae</taxon>
        <taxon>Arabidopsis</taxon>
    </lineage>
</organism>
<evidence type="ECO:0000256" key="8">
    <source>
        <dbReference type="ARBA" id="ARBA00023136"/>
    </source>
</evidence>
<name>A0A8S2AGR4_ARAAE</name>
<comment type="similarity">
    <text evidence="2">Belongs to the VTI1 family.</text>
</comment>
<comment type="subcellular location">
    <subcellularLocation>
        <location evidence="1">Membrane</location>
        <topology evidence="1">Single-pass type IV membrane protein</topology>
    </subcellularLocation>
</comment>
<keyword evidence="8" id="KW-0472">Membrane</keyword>
<reference evidence="11" key="1">
    <citation type="submission" date="2021-01" db="EMBL/GenBank/DDBJ databases">
        <authorList>
            <person name="Bezrukov I."/>
        </authorList>
    </citation>
    <scope>NUCLEOTIDE SEQUENCE</scope>
</reference>
<evidence type="ECO:0000313" key="11">
    <source>
        <dbReference type="EMBL" id="CAE6074766.1"/>
    </source>
</evidence>
<feature type="domain" description="Vesicle transport v-SNARE N-terminal" evidence="10">
    <location>
        <begin position="53"/>
        <end position="114"/>
    </location>
</feature>
<protein>
    <recommendedName>
        <fullName evidence="10">Vesicle transport v-SNARE N-terminal domain-containing protein</fullName>
    </recommendedName>
</protein>
<evidence type="ECO:0000256" key="6">
    <source>
        <dbReference type="ARBA" id="ARBA00022989"/>
    </source>
</evidence>
<dbReference type="InterPro" id="IPR038407">
    <property type="entry name" value="v-SNARE_N_sf"/>
</dbReference>
<keyword evidence="6" id="KW-1133">Transmembrane helix</keyword>
<proteinExistence type="inferred from homology"/>
<evidence type="ECO:0000256" key="4">
    <source>
        <dbReference type="ARBA" id="ARBA00022692"/>
    </source>
</evidence>
<dbReference type="GO" id="GO:0005794">
    <property type="term" value="C:Golgi apparatus"/>
    <property type="evidence" value="ECO:0007669"/>
    <property type="project" value="TreeGrafter"/>
</dbReference>
<evidence type="ECO:0000256" key="2">
    <source>
        <dbReference type="ARBA" id="ARBA00006108"/>
    </source>
</evidence>
<keyword evidence="4" id="KW-0812">Transmembrane</keyword>
<evidence type="ECO:0000313" key="12">
    <source>
        <dbReference type="Proteomes" id="UP000682877"/>
    </source>
</evidence>
<dbReference type="GO" id="GO:0012507">
    <property type="term" value="C:ER to Golgi transport vesicle membrane"/>
    <property type="evidence" value="ECO:0007669"/>
    <property type="project" value="TreeGrafter"/>
</dbReference>
<dbReference type="GO" id="GO:0006886">
    <property type="term" value="P:intracellular protein transport"/>
    <property type="evidence" value="ECO:0007669"/>
    <property type="project" value="InterPro"/>
</dbReference>
<accession>A0A8S2AGR4</accession>
<keyword evidence="12" id="KW-1185">Reference proteome</keyword>